<dbReference type="AlphaFoldDB" id="A0A8E2DQL3"/>
<evidence type="ECO:0000256" key="1">
    <source>
        <dbReference type="PROSITE-ProRule" id="PRU00047"/>
    </source>
</evidence>
<proteinExistence type="predicted"/>
<evidence type="ECO:0000259" key="3">
    <source>
        <dbReference type="PROSITE" id="PS50158"/>
    </source>
</evidence>
<keyword evidence="1" id="KW-0479">Metal-binding</keyword>
<dbReference type="GO" id="GO:0003676">
    <property type="term" value="F:nucleic acid binding"/>
    <property type="evidence" value="ECO:0007669"/>
    <property type="project" value="InterPro"/>
</dbReference>
<dbReference type="EMBL" id="KV722349">
    <property type="protein sequence ID" value="OCH93945.1"/>
    <property type="molecule type" value="Genomic_DNA"/>
</dbReference>
<dbReference type="PROSITE" id="PS50158">
    <property type="entry name" value="ZF_CCHC"/>
    <property type="match status" value="1"/>
</dbReference>
<organism evidence="4 5">
    <name type="scientific">Obba rivulosa</name>
    <dbReference type="NCBI Taxonomy" id="1052685"/>
    <lineage>
        <taxon>Eukaryota</taxon>
        <taxon>Fungi</taxon>
        <taxon>Dikarya</taxon>
        <taxon>Basidiomycota</taxon>
        <taxon>Agaricomycotina</taxon>
        <taxon>Agaricomycetes</taxon>
        <taxon>Polyporales</taxon>
        <taxon>Gelatoporiaceae</taxon>
        <taxon>Obba</taxon>
    </lineage>
</organism>
<sequence length="425" mass="48003">MAAIPTNLTFNGESRKTNSIDFLKQVRKCTINMTDAKHIEFFECCLKTDSTAEQWYNGLPAVTQADWSLLIAAFKAAWKPPAKEPVGVAEASWIMRNFTMDASRIGEYEEEDRNQVPYHKQWARELMDLMTKNKAPEAGAVTVRKELPELVKKMVPTTVATWKDLCEAVEKVDTQYLKERAEEERARERALREVKELTERAMQQAEEAQRLLATPTSALRHSMGSMTIGQNAPHTAQTAVAQQLPNANPFIASAPMHPGNLFYNANQSTMQRNPRRPEERYATMKANLPIHHEDTEAGRRTYQAQLAKWLKDHREVEPNEYRPFPLKPGTQPLGSRECYRCGQDGHTGQACIASDASHIPDREGTWRARARAIMRNATTAPQPMGSGVPMHYVIVNGQRFIRDDSELPAGSAELSRVEEWVSGNE</sequence>
<dbReference type="GO" id="GO:0008270">
    <property type="term" value="F:zinc ion binding"/>
    <property type="evidence" value="ECO:0007669"/>
    <property type="project" value="UniProtKB-KW"/>
</dbReference>
<evidence type="ECO:0000256" key="2">
    <source>
        <dbReference type="SAM" id="Coils"/>
    </source>
</evidence>
<gene>
    <name evidence="4" type="ORF">OBBRIDRAFT_832251</name>
</gene>
<protein>
    <recommendedName>
        <fullName evidence="3">CCHC-type domain-containing protein</fullName>
    </recommendedName>
</protein>
<keyword evidence="2" id="KW-0175">Coiled coil</keyword>
<keyword evidence="5" id="KW-1185">Reference proteome</keyword>
<feature type="coiled-coil region" evidence="2">
    <location>
        <begin position="178"/>
        <end position="214"/>
    </location>
</feature>
<dbReference type="OrthoDB" id="2730579at2759"/>
<accession>A0A8E2DQL3</accession>
<dbReference type="Proteomes" id="UP000250043">
    <property type="component" value="Unassembled WGS sequence"/>
</dbReference>
<dbReference type="InterPro" id="IPR001878">
    <property type="entry name" value="Znf_CCHC"/>
</dbReference>
<feature type="domain" description="CCHC-type" evidence="3">
    <location>
        <begin position="338"/>
        <end position="351"/>
    </location>
</feature>
<evidence type="ECO:0000313" key="4">
    <source>
        <dbReference type="EMBL" id="OCH93945.1"/>
    </source>
</evidence>
<keyword evidence="1" id="KW-0862">Zinc</keyword>
<keyword evidence="1" id="KW-0863">Zinc-finger</keyword>
<name>A0A8E2DQL3_9APHY</name>
<reference evidence="4 5" key="1">
    <citation type="submission" date="2016-07" db="EMBL/GenBank/DDBJ databases">
        <title>Draft genome of the white-rot fungus Obba rivulosa 3A-2.</title>
        <authorList>
            <consortium name="DOE Joint Genome Institute"/>
            <person name="Miettinen O."/>
            <person name="Riley R."/>
            <person name="Acob R."/>
            <person name="Barry K."/>
            <person name="Cullen D."/>
            <person name="De Vries R."/>
            <person name="Hainaut M."/>
            <person name="Hatakka A."/>
            <person name="Henrissat B."/>
            <person name="Hilden K."/>
            <person name="Kuo R."/>
            <person name="Labutti K."/>
            <person name="Lipzen A."/>
            <person name="Makela M.R."/>
            <person name="Sandor L."/>
            <person name="Spatafora J.W."/>
            <person name="Grigoriev I.V."/>
            <person name="Hibbett D.S."/>
        </authorList>
    </citation>
    <scope>NUCLEOTIDE SEQUENCE [LARGE SCALE GENOMIC DNA]</scope>
    <source>
        <strain evidence="4 5">3A-2</strain>
    </source>
</reference>
<evidence type="ECO:0000313" key="5">
    <source>
        <dbReference type="Proteomes" id="UP000250043"/>
    </source>
</evidence>